<sequence>MKNSIKVLIAAMVICVQGTRLQAQSTNKTTGIYITEQDFKTGKLSYTLGAGDKLLLNEFLNGKNITIISQGQKTKLAKSQMFGYCQNGQSYRFYRGEAYCVLDTAGFILYSCEQLIPQGKGLKPVEKYFYSVNITAPVLSLTMANIDESFAGETGFRYSVNSLFEQDGNLVTYDKANRQYMIKYLYQEYKHNAAAQHAAL</sequence>
<proteinExistence type="predicted"/>
<gene>
    <name evidence="1" type="ORF">GCM10022210_37590</name>
</gene>
<protein>
    <submittedName>
        <fullName evidence="1">Uncharacterized protein</fullName>
    </submittedName>
</protein>
<comment type="caution">
    <text evidence="1">The sequence shown here is derived from an EMBL/GenBank/DDBJ whole genome shotgun (WGS) entry which is preliminary data.</text>
</comment>
<dbReference type="Proteomes" id="UP001500742">
    <property type="component" value="Unassembled WGS sequence"/>
</dbReference>
<name>A0ABP7QI73_9SPHI</name>
<accession>A0ABP7QI73</accession>
<keyword evidence="2" id="KW-1185">Reference proteome</keyword>
<dbReference type="EMBL" id="BAAAZC010000026">
    <property type="protein sequence ID" value="GAA3982544.1"/>
    <property type="molecule type" value="Genomic_DNA"/>
</dbReference>
<reference evidence="2" key="1">
    <citation type="journal article" date="2019" name="Int. J. Syst. Evol. Microbiol.">
        <title>The Global Catalogue of Microorganisms (GCM) 10K type strain sequencing project: providing services to taxonomists for standard genome sequencing and annotation.</title>
        <authorList>
            <consortium name="The Broad Institute Genomics Platform"/>
            <consortium name="The Broad Institute Genome Sequencing Center for Infectious Disease"/>
            <person name="Wu L."/>
            <person name="Ma J."/>
        </authorList>
    </citation>
    <scope>NUCLEOTIDE SEQUENCE [LARGE SCALE GENOMIC DNA]</scope>
    <source>
        <strain evidence="2">JCM 16601</strain>
    </source>
</reference>
<organism evidence="1 2">
    <name type="scientific">Mucilaginibacter dorajii</name>
    <dbReference type="NCBI Taxonomy" id="692994"/>
    <lineage>
        <taxon>Bacteria</taxon>
        <taxon>Pseudomonadati</taxon>
        <taxon>Bacteroidota</taxon>
        <taxon>Sphingobacteriia</taxon>
        <taxon>Sphingobacteriales</taxon>
        <taxon>Sphingobacteriaceae</taxon>
        <taxon>Mucilaginibacter</taxon>
    </lineage>
</organism>
<evidence type="ECO:0000313" key="1">
    <source>
        <dbReference type="EMBL" id="GAA3982544.1"/>
    </source>
</evidence>
<dbReference type="RefSeq" id="WP_259093914.1">
    <property type="nucleotide sequence ID" value="NZ_BAAAZC010000026.1"/>
</dbReference>
<evidence type="ECO:0000313" key="2">
    <source>
        <dbReference type="Proteomes" id="UP001500742"/>
    </source>
</evidence>